<protein>
    <submittedName>
        <fullName evidence="2">Uncharacterized protein</fullName>
    </submittedName>
</protein>
<feature type="compositionally biased region" description="Basic and acidic residues" evidence="1">
    <location>
        <begin position="141"/>
        <end position="153"/>
    </location>
</feature>
<dbReference type="Proteomes" id="UP001341281">
    <property type="component" value="Chromosome 09"/>
</dbReference>
<name>A0AAQ3XB71_PASNO</name>
<evidence type="ECO:0000313" key="3">
    <source>
        <dbReference type="Proteomes" id="UP001341281"/>
    </source>
</evidence>
<reference evidence="2 3" key="1">
    <citation type="submission" date="2024-02" db="EMBL/GenBank/DDBJ databases">
        <title>High-quality chromosome-scale genome assembly of Pensacola bahiagrass (Paspalum notatum Flugge var. saurae).</title>
        <authorList>
            <person name="Vega J.M."/>
            <person name="Podio M."/>
            <person name="Orjuela J."/>
            <person name="Siena L.A."/>
            <person name="Pessino S.C."/>
            <person name="Combes M.C."/>
            <person name="Mariac C."/>
            <person name="Albertini E."/>
            <person name="Pupilli F."/>
            <person name="Ortiz J.P.A."/>
            <person name="Leblanc O."/>
        </authorList>
    </citation>
    <scope>NUCLEOTIDE SEQUENCE [LARGE SCALE GENOMIC DNA]</scope>
    <source>
        <strain evidence="2">R1</strain>
        <tissue evidence="2">Leaf</tissue>
    </source>
</reference>
<feature type="region of interest" description="Disordered" evidence="1">
    <location>
        <begin position="82"/>
        <end position="112"/>
    </location>
</feature>
<feature type="compositionally biased region" description="Basic and acidic residues" evidence="1">
    <location>
        <begin position="95"/>
        <end position="108"/>
    </location>
</feature>
<evidence type="ECO:0000313" key="2">
    <source>
        <dbReference type="EMBL" id="WVZ92518.1"/>
    </source>
</evidence>
<feature type="region of interest" description="Disordered" evidence="1">
    <location>
        <begin position="126"/>
        <end position="153"/>
    </location>
</feature>
<feature type="compositionally biased region" description="Low complexity" evidence="1">
    <location>
        <begin position="83"/>
        <end position="94"/>
    </location>
</feature>
<dbReference type="AlphaFoldDB" id="A0AAQ3XB71"/>
<dbReference type="PANTHER" id="PTHR31722">
    <property type="entry name" value="OS06G0675200 PROTEIN"/>
    <property type="match status" value="1"/>
</dbReference>
<sequence>MYNPEEQPARQQGPQQQQQLTSCMAPPRMSFSSDFALEPPPPRRPAAGGRADADFEFSPVGSRPMMAADQLFSKGRILPLREAPAPSAPATTTTLRDELRAQDADRARRAGGGARWKELLGLKRAAHGKKPGAGSAAGADAAHHVDLGVHGEE</sequence>
<gene>
    <name evidence="2" type="ORF">U9M48_038575</name>
</gene>
<accession>A0AAQ3XB71</accession>
<dbReference type="PANTHER" id="PTHR31722:SF62">
    <property type="entry name" value="EMB|CAB62433.1"/>
    <property type="match status" value="1"/>
</dbReference>
<proteinExistence type="predicted"/>
<keyword evidence="3" id="KW-1185">Reference proteome</keyword>
<evidence type="ECO:0000256" key="1">
    <source>
        <dbReference type="SAM" id="MobiDB-lite"/>
    </source>
</evidence>
<feature type="compositionally biased region" description="Low complexity" evidence="1">
    <location>
        <begin position="9"/>
        <end position="19"/>
    </location>
</feature>
<feature type="region of interest" description="Disordered" evidence="1">
    <location>
        <begin position="1"/>
        <end position="61"/>
    </location>
</feature>
<dbReference type="EMBL" id="CP144753">
    <property type="protein sequence ID" value="WVZ92518.1"/>
    <property type="molecule type" value="Genomic_DNA"/>
</dbReference>
<organism evidence="2 3">
    <name type="scientific">Paspalum notatum var. saurae</name>
    <dbReference type="NCBI Taxonomy" id="547442"/>
    <lineage>
        <taxon>Eukaryota</taxon>
        <taxon>Viridiplantae</taxon>
        <taxon>Streptophyta</taxon>
        <taxon>Embryophyta</taxon>
        <taxon>Tracheophyta</taxon>
        <taxon>Spermatophyta</taxon>
        <taxon>Magnoliopsida</taxon>
        <taxon>Liliopsida</taxon>
        <taxon>Poales</taxon>
        <taxon>Poaceae</taxon>
        <taxon>PACMAD clade</taxon>
        <taxon>Panicoideae</taxon>
        <taxon>Andropogonodae</taxon>
        <taxon>Paspaleae</taxon>
        <taxon>Paspalinae</taxon>
        <taxon>Paspalum</taxon>
    </lineage>
</organism>